<dbReference type="InterPro" id="IPR051906">
    <property type="entry name" value="TolC-like"/>
</dbReference>
<keyword evidence="3" id="KW-0813">Transport</keyword>
<dbReference type="RefSeq" id="WP_148065929.1">
    <property type="nucleotide sequence ID" value="NZ_VRYZ01000010.1"/>
</dbReference>
<evidence type="ECO:0000313" key="8">
    <source>
        <dbReference type="EMBL" id="TXS89178.1"/>
    </source>
</evidence>
<reference evidence="8 9" key="1">
    <citation type="submission" date="2019-08" db="EMBL/GenBank/DDBJ databases">
        <title>Parahaliea maris sp. nov., isolated from the surface seawater.</title>
        <authorList>
            <person name="Liu Y."/>
        </authorList>
    </citation>
    <scope>NUCLEOTIDE SEQUENCE [LARGE SCALE GENOMIC DNA]</scope>
    <source>
        <strain evidence="8 9">S2-26</strain>
    </source>
</reference>
<dbReference type="Pfam" id="PF02321">
    <property type="entry name" value="OEP"/>
    <property type="match status" value="1"/>
</dbReference>
<keyword evidence="4" id="KW-1134">Transmembrane beta strand</keyword>
<dbReference type="Gene3D" id="1.20.1600.10">
    <property type="entry name" value="Outer membrane efflux proteins (OEP)"/>
    <property type="match status" value="1"/>
</dbReference>
<evidence type="ECO:0000313" key="9">
    <source>
        <dbReference type="Proteomes" id="UP000321933"/>
    </source>
</evidence>
<dbReference type="OrthoDB" id="314748at2"/>
<proteinExistence type="inferred from homology"/>
<dbReference type="GO" id="GO:0015288">
    <property type="term" value="F:porin activity"/>
    <property type="evidence" value="ECO:0007669"/>
    <property type="project" value="TreeGrafter"/>
</dbReference>
<keyword evidence="7" id="KW-0998">Cell outer membrane</keyword>
<evidence type="ECO:0000256" key="3">
    <source>
        <dbReference type="ARBA" id="ARBA00022448"/>
    </source>
</evidence>
<protein>
    <recommendedName>
        <fullName evidence="10">TolC family protein</fullName>
    </recommendedName>
</protein>
<evidence type="ECO:0000256" key="5">
    <source>
        <dbReference type="ARBA" id="ARBA00022692"/>
    </source>
</evidence>
<comment type="caution">
    <text evidence="8">The sequence shown here is derived from an EMBL/GenBank/DDBJ whole genome shotgun (WGS) entry which is preliminary data.</text>
</comment>
<dbReference type="SUPFAM" id="SSF56954">
    <property type="entry name" value="Outer membrane efflux proteins (OEP)"/>
    <property type="match status" value="1"/>
</dbReference>
<evidence type="ECO:0000256" key="7">
    <source>
        <dbReference type="ARBA" id="ARBA00023237"/>
    </source>
</evidence>
<evidence type="ECO:0008006" key="10">
    <source>
        <dbReference type="Google" id="ProtNLM"/>
    </source>
</evidence>
<gene>
    <name evidence="8" type="ORF">FVW59_18825</name>
</gene>
<dbReference type="InterPro" id="IPR003423">
    <property type="entry name" value="OMP_efflux"/>
</dbReference>
<comment type="subcellular location">
    <subcellularLocation>
        <location evidence="1">Cell outer membrane</location>
    </subcellularLocation>
</comment>
<evidence type="ECO:0000256" key="6">
    <source>
        <dbReference type="ARBA" id="ARBA00023136"/>
    </source>
</evidence>
<dbReference type="Proteomes" id="UP000321933">
    <property type="component" value="Unassembled WGS sequence"/>
</dbReference>
<dbReference type="GO" id="GO:0009279">
    <property type="term" value="C:cell outer membrane"/>
    <property type="evidence" value="ECO:0007669"/>
    <property type="project" value="UniProtKB-SubCell"/>
</dbReference>
<organism evidence="8 9">
    <name type="scientific">Parahaliea aestuarii</name>
    <dbReference type="NCBI Taxonomy" id="1852021"/>
    <lineage>
        <taxon>Bacteria</taxon>
        <taxon>Pseudomonadati</taxon>
        <taxon>Pseudomonadota</taxon>
        <taxon>Gammaproteobacteria</taxon>
        <taxon>Cellvibrionales</taxon>
        <taxon>Halieaceae</taxon>
        <taxon>Parahaliea</taxon>
    </lineage>
</organism>
<dbReference type="AlphaFoldDB" id="A0A5C8ZL52"/>
<dbReference type="GO" id="GO:0015562">
    <property type="term" value="F:efflux transmembrane transporter activity"/>
    <property type="evidence" value="ECO:0007669"/>
    <property type="project" value="InterPro"/>
</dbReference>
<dbReference type="PANTHER" id="PTHR30026">
    <property type="entry name" value="OUTER MEMBRANE PROTEIN TOLC"/>
    <property type="match status" value="1"/>
</dbReference>
<evidence type="ECO:0000256" key="4">
    <source>
        <dbReference type="ARBA" id="ARBA00022452"/>
    </source>
</evidence>
<dbReference type="GO" id="GO:1990281">
    <property type="term" value="C:efflux pump complex"/>
    <property type="evidence" value="ECO:0007669"/>
    <property type="project" value="TreeGrafter"/>
</dbReference>
<name>A0A5C8ZL52_9GAMM</name>
<keyword evidence="5" id="KW-0812">Transmembrane</keyword>
<sequence length="395" mass="44423">MSDAVLDTLSRDPRVQAAMMSVTAAWDQVEVARGGYLPQVTADVGVVGTEAHSQYQLNVRQMLYDWGRVSSEVQSSEAAGQLSRAELRIAESDTSLDAAVTYLSYLRGQSGDDIYREYAEVLARFERIAEARHQGRFSGVVEVDRARVERARAIEEQARYQGLAWSARRDFLVLAGEDPEQLDLETPHTLPVLRDYGDPQALESAILAAPLVGADLAELERAEAELELAEARRWPQINLEADWFRRDFNGLVDTDTSVALRLRSDSLFGARQLRQPRAARNRVSASRFQLDASKRDLRRGMQQLMAQEPSLLARIVALDDQIARSASIVETYEEQFLAGLRDFEELLSVTREHFSARRQRMELKLDLLQLQYQTAADLGVLTRLLLQESGRGSRA</sequence>
<dbReference type="EMBL" id="VRYZ01000010">
    <property type="protein sequence ID" value="TXS89178.1"/>
    <property type="molecule type" value="Genomic_DNA"/>
</dbReference>
<dbReference type="PANTHER" id="PTHR30026:SF22">
    <property type="entry name" value="OUTER MEMBRANE EFFLUX PROTEIN"/>
    <property type="match status" value="1"/>
</dbReference>
<keyword evidence="6" id="KW-0472">Membrane</keyword>
<accession>A0A5C8ZL52</accession>
<evidence type="ECO:0000256" key="1">
    <source>
        <dbReference type="ARBA" id="ARBA00004442"/>
    </source>
</evidence>
<keyword evidence="9" id="KW-1185">Reference proteome</keyword>
<comment type="similarity">
    <text evidence="2">Belongs to the outer membrane factor (OMF) (TC 1.B.17) family.</text>
</comment>
<evidence type="ECO:0000256" key="2">
    <source>
        <dbReference type="ARBA" id="ARBA00007613"/>
    </source>
</evidence>